<evidence type="ECO:0000256" key="4">
    <source>
        <dbReference type="ARBA" id="ARBA00022598"/>
    </source>
</evidence>
<evidence type="ECO:0000256" key="6">
    <source>
        <dbReference type="ARBA" id="ARBA00022840"/>
    </source>
</evidence>
<dbReference type="PROSITE" id="PS51274">
    <property type="entry name" value="GATASE_COBBQ"/>
    <property type="match status" value="1"/>
</dbReference>
<dbReference type="EC" id="6.3.5.11" evidence="9"/>
<organism evidence="12 13">
    <name type="scientific">Magnetospirillum sulfuroxidans</name>
    <dbReference type="NCBI Taxonomy" id="611300"/>
    <lineage>
        <taxon>Bacteria</taxon>
        <taxon>Pseudomonadati</taxon>
        <taxon>Pseudomonadota</taxon>
        <taxon>Alphaproteobacteria</taxon>
        <taxon>Rhodospirillales</taxon>
        <taxon>Rhodospirillaceae</taxon>
        <taxon>Magnetospirillum</taxon>
    </lineage>
</organism>
<keyword evidence="3 9" id="KW-0169">Cobalamin biosynthesis</keyword>
<dbReference type="NCBIfam" id="TIGR00379">
    <property type="entry name" value="cobB"/>
    <property type="match status" value="1"/>
</dbReference>
<comment type="miscellaneous">
    <text evidence="9">The a and c carboxylates of cobyrinate are activated for nucleophilic attack via formation of a phosphorylated intermediate by ATP. CbiA catalyzes first the amidation of the c-carboxylate, and then that of the a-carboxylate.</text>
</comment>
<evidence type="ECO:0000256" key="9">
    <source>
        <dbReference type="HAMAP-Rule" id="MF_00027"/>
    </source>
</evidence>
<protein>
    <recommendedName>
        <fullName evidence="9">Cobyrinate a,c-diamide synthase</fullName>
        <ecNumber evidence="9">6.3.5.11</ecNumber>
    </recommendedName>
    <alternativeName>
        <fullName evidence="9">Cobyrinic acid a,c-diamide synthetase</fullName>
    </alternativeName>
</protein>
<gene>
    <name evidence="9" type="primary">cbiA</name>
    <name evidence="12" type="ORF">KEC16_06660</name>
</gene>
<dbReference type="Pfam" id="PF01656">
    <property type="entry name" value="CbiA"/>
    <property type="match status" value="1"/>
</dbReference>
<dbReference type="SUPFAM" id="SSF52317">
    <property type="entry name" value="Class I glutamine amidotransferase-like"/>
    <property type="match status" value="1"/>
</dbReference>
<dbReference type="Gene3D" id="3.40.50.880">
    <property type="match status" value="1"/>
</dbReference>
<feature type="domain" description="CobB/CobQ-like glutamine amidotransferase" evidence="11">
    <location>
        <begin position="251"/>
        <end position="441"/>
    </location>
</feature>
<comment type="catalytic activity">
    <reaction evidence="9">
        <text>cob(II)yrinate + 2 L-glutamine + 2 ATP + 2 H2O = cob(II)yrinate a,c diamide + 2 L-glutamate + 2 ADP + 2 phosphate + 2 H(+)</text>
        <dbReference type="Rhea" id="RHEA:26289"/>
        <dbReference type="ChEBI" id="CHEBI:15377"/>
        <dbReference type="ChEBI" id="CHEBI:15378"/>
        <dbReference type="ChEBI" id="CHEBI:29985"/>
        <dbReference type="ChEBI" id="CHEBI:30616"/>
        <dbReference type="ChEBI" id="CHEBI:43474"/>
        <dbReference type="ChEBI" id="CHEBI:58359"/>
        <dbReference type="ChEBI" id="CHEBI:58537"/>
        <dbReference type="ChEBI" id="CHEBI:58894"/>
        <dbReference type="ChEBI" id="CHEBI:456216"/>
        <dbReference type="EC" id="6.3.5.11"/>
    </reaction>
</comment>
<comment type="domain">
    <text evidence="9">Comprises of two domains. The C-terminal domain contains the binding site for glutamine and catalyzes the hydrolysis of this substrate to glutamate and ammonia. The N-terminal domain is anticipated to bind ATP and cobyrinate and catalyzes the ultimate synthesis of the diamide product. The ammonia produced via the glutaminase domain is probably translocated to the adjacent domain via a molecular tunnel, where it reacts with an activated intermediate.</text>
</comment>
<evidence type="ECO:0000256" key="5">
    <source>
        <dbReference type="ARBA" id="ARBA00022741"/>
    </source>
</evidence>
<dbReference type="InterPro" id="IPR002586">
    <property type="entry name" value="CobQ/CobB/MinD/ParA_Nub-bd_dom"/>
</dbReference>
<keyword evidence="5 9" id="KW-0547">Nucleotide-binding</keyword>
<comment type="function">
    <text evidence="9">Catalyzes the ATP-dependent amidation of the two carboxylate groups at positions a and c of cobyrinate, using either L-glutamine or ammonia as the nitrogen source.</text>
</comment>
<dbReference type="PANTHER" id="PTHR43873:SF1">
    <property type="entry name" value="COBYRINATE A,C-DIAMIDE SYNTHASE"/>
    <property type="match status" value="1"/>
</dbReference>
<keyword evidence="8 9" id="KW-0315">Glutamine amidotransferase</keyword>
<sequence length="463" mass="49465">MSYRAAPRLLISAAHKSSGKTTVTVGLAAALAARGLVVQPFKKGPDYIDPLWLSAATGRPCRNLDFHTQPPKHIRALFESASRDADISLIEGNKGLYDGVDLEGSNSSASLAQWLDAPVVLVVDTSGMTRGIAPLLLGYRGFDPSLRIAGVILNKVGGPRHEKKLREVVAHYTGIPVLGAVQRASAMRIMERHLGLVPANEETEAQAAIAQLRDCVAAQVDLDAVIALAGDTIPVEVSPHHAAAAPAADLRIAVIRDAAFGFYYADDLEALRQAGAELLFVDALGDAKLPDHVDGLFIGGGFPETQAERLEANAGFRADVAAKAKAGLPIYAECGGLMYLSRAIVWNGERRAMVGILPGDAVMHARPQGRGYVRLRETADFPWPRLEPGPGITPAHEFHHSRIENLTGEMRFAYEVVRGAGMGQHRDGLIVGNALANYAHMRSVGASPWAARFAAFCRGVRGH</sequence>
<comment type="similarity">
    <text evidence="2">Belongs to the CobB/CobQ family. CobQ subfamily.</text>
</comment>
<evidence type="ECO:0000256" key="3">
    <source>
        <dbReference type="ARBA" id="ARBA00022573"/>
    </source>
</evidence>
<dbReference type="CDD" id="cd03130">
    <property type="entry name" value="GATase1_CobB"/>
    <property type="match status" value="1"/>
</dbReference>
<feature type="domain" description="CobQ/CobB/MinD/ParA nucleotide binding" evidence="10">
    <location>
        <begin position="18"/>
        <end position="193"/>
    </location>
</feature>
<dbReference type="SUPFAM" id="SSF52540">
    <property type="entry name" value="P-loop containing nucleoside triphosphate hydrolases"/>
    <property type="match status" value="1"/>
</dbReference>
<name>A0ABS5IAQ3_9PROT</name>
<evidence type="ECO:0000313" key="13">
    <source>
        <dbReference type="Proteomes" id="UP000680714"/>
    </source>
</evidence>
<evidence type="ECO:0000256" key="7">
    <source>
        <dbReference type="ARBA" id="ARBA00022842"/>
    </source>
</evidence>
<dbReference type="Pfam" id="PF07685">
    <property type="entry name" value="GATase_3"/>
    <property type="match status" value="1"/>
</dbReference>
<evidence type="ECO:0000256" key="1">
    <source>
        <dbReference type="ARBA" id="ARBA00001946"/>
    </source>
</evidence>
<evidence type="ECO:0000256" key="2">
    <source>
        <dbReference type="ARBA" id="ARBA00006205"/>
    </source>
</evidence>
<dbReference type="InterPro" id="IPR011698">
    <property type="entry name" value="GATase_3"/>
</dbReference>
<evidence type="ECO:0000259" key="10">
    <source>
        <dbReference type="Pfam" id="PF01656"/>
    </source>
</evidence>
<dbReference type="InterPro" id="IPR004484">
    <property type="entry name" value="CbiA/CobB_synth"/>
</dbReference>
<evidence type="ECO:0000313" key="12">
    <source>
        <dbReference type="EMBL" id="MBR9971389.1"/>
    </source>
</evidence>
<keyword evidence="7 9" id="KW-0460">Magnesium</keyword>
<comment type="similarity">
    <text evidence="9">Belongs to the CobB/CbiA family.</text>
</comment>
<dbReference type="NCBIfam" id="NF002204">
    <property type="entry name" value="PRK01077.1"/>
    <property type="match status" value="1"/>
</dbReference>
<evidence type="ECO:0000259" key="11">
    <source>
        <dbReference type="Pfam" id="PF07685"/>
    </source>
</evidence>
<reference evidence="12 13" key="1">
    <citation type="submission" date="2021-04" db="EMBL/GenBank/DDBJ databases">
        <title>Magnetospirillum sulfuroxidans sp. nov., a facultative chemolithoautotrophic sulfur-oxidizing alphaproteobacterium isolated from freshwater sediment and proposals for Paramagetospirillum gen. nov., and Magnetospirillaceae fam. nov.</title>
        <authorList>
            <person name="Koziaeva V."/>
            <person name="Geelhoed J.S."/>
            <person name="Sorokin D.Y."/>
            <person name="Grouzdev D.S."/>
        </authorList>
    </citation>
    <scope>NUCLEOTIDE SEQUENCE [LARGE SCALE GENOMIC DNA]</scope>
    <source>
        <strain evidence="12 13">J10</strain>
    </source>
</reference>
<comment type="caution">
    <text evidence="12">The sequence shown here is derived from an EMBL/GenBank/DDBJ whole genome shotgun (WGS) entry which is preliminary data.</text>
</comment>
<proteinExistence type="inferred from homology"/>
<comment type="cofactor">
    <cofactor evidence="1 9">
        <name>Mg(2+)</name>
        <dbReference type="ChEBI" id="CHEBI:18420"/>
    </cofactor>
</comment>
<dbReference type="InterPro" id="IPR029062">
    <property type="entry name" value="Class_I_gatase-like"/>
</dbReference>
<feature type="active site" description="Nucleophile" evidence="9">
    <location>
        <position position="334"/>
    </location>
</feature>
<keyword evidence="13" id="KW-1185">Reference proteome</keyword>
<dbReference type="InterPro" id="IPR027417">
    <property type="entry name" value="P-loop_NTPase"/>
</dbReference>
<keyword evidence="4 9" id="KW-0436">Ligase</keyword>
<accession>A0ABS5IAQ3</accession>
<dbReference type="Gene3D" id="3.40.50.300">
    <property type="entry name" value="P-loop containing nucleotide triphosphate hydrolases"/>
    <property type="match status" value="1"/>
</dbReference>
<evidence type="ECO:0000256" key="8">
    <source>
        <dbReference type="ARBA" id="ARBA00022962"/>
    </source>
</evidence>
<dbReference type="HAMAP" id="MF_00027">
    <property type="entry name" value="CobB_CbiA"/>
    <property type="match status" value="1"/>
</dbReference>
<feature type="site" description="Increases nucleophilicity of active site Cys" evidence="9">
    <location>
        <position position="440"/>
    </location>
</feature>
<dbReference type="RefSeq" id="WP_211547100.1">
    <property type="nucleotide sequence ID" value="NZ_JAGTUF010000004.1"/>
</dbReference>
<comment type="pathway">
    <text evidence="9">Cofactor biosynthesis; adenosylcobalamin biosynthesis; cob(II)yrinate a,c-diamide from sirohydrochlorin (anaerobic route): step 10/10.</text>
</comment>
<dbReference type="Proteomes" id="UP000680714">
    <property type="component" value="Unassembled WGS sequence"/>
</dbReference>
<dbReference type="PANTHER" id="PTHR43873">
    <property type="entry name" value="COBYRINATE A,C-DIAMIDE SYNTHASE"/>
    <property type="match status" value="1"/>
</dbReference>
<keyword evidence="6 9" id="KW-0067">ATP-binding</keyword>
<dbReference type="EMBL" id="JAGTUF010000004">
    <property type="protein sequence ID" value="MBR9971389.1"/>
    <property type="molecule type" value="Genomic_DNA"/>
</dbReference>
<dbReference type="CDD" id="cd05388">
    <property type="entry name" value="CobB_N"/>
    <property type="match status" value="1"/>
</dbReference>